<dbReference type="STRING" id="37625.SAMN05660420_01098"/>
<sequence>MIWLSPASGTKECSIYFDIRDIDLQRSEGKSTGVIRGLVGDGSCELWGEVFLGQREYAQVLPLWTESGEVESFSDEVDESLLLQEMLTAVKGLQFSVGSSRHDLSLCEHANIEFSTPSPTDCLAA</sequence>
<evidence type="ECO:0000313" key="2">
    <source>
        <dbReference type="Proteomes" id="UP000199409"/>
    </source>
</evidence>
<organism evidence="1 2">
    <name type="scientific">Desulfuromusa kysingii</name>
    <dbReference type="NCBI Taxonomy" id="37625"/>
    <lineage>
        <taxon>Bacteria</taxon>
        <taxon>Pseudomonadati</taxon>
        <taxon>Thermodesulfobacteriota</taxon>
        <taxon>Desulfuromonadia</taxon>
        <taxon>Desulfuromonadales</taxon>
        <taxon>Geopsychrobacteraceae</taxon>
        <taxon>Desulfuromusa</taxon>
    </lineage>
</organism>
<keyword evidence="2" id="KW-1185">Reference proteome</keyword>
<accession>A0A1H3Y4Y3</accession>
<dbReference type="EMBL" id="FNQN01000003">
    <property type="protein sequence ID" value="SEA06787.1"/>
    <property type="molecule type" value="Genomic_DNA"/>
</dbReference>
<evidence type="ECO:0000313" key="1">
    <source>
        <dbReference type="EMBL" id="SEA06787.1"/>
    </source>
</evidence>
<dbReference type="Proteomes" id="UP000199409">
    <property type="component" value="Unassembled WGS sequence"/>
</dbReference>
<dbReference type="OrthoDB" id="9899297at2"/>
<reference evidence="1 2" key="1">
    <citation type="submission" date="2016-10" db="EMBL/GenBank/DDBJ databases">
        <authorList>
            <person name="de Groot N.N."/>
        </authorList>
    </citation>
    <scope>NUCLEOTIDE SEQUENCE [LARGE SCALE GENOMIC DNA]</scope>
    <source>
        <strain evidence="1 2">DSM 7343</strain>
    </source>
</reference>
<dbReference type="RefSeq" id="WP_092345557.1">
    <property type="nucleotide sequence ID" value="NZ_FNQN01000003.1"/>
</dbReference>
<dbReference type="AlphaFoldDB" id="A0A1H3Y4Y3"/>
<protein>
    <submittedName>
        <fullName evidence="1">Uncharacterized protein</fullName>
    </submittedName>
</protein>
<proteinExistence type="predicted"/>
<gene>
    <name evidence="1" type="ORF">SAMN05660420_01098</name>
</gene>
<name>A0A1H3Y4Y3_9BACT</name>